<dbReference type="GeneID" id="25979801"/>
<feature type="transmembrane region" description="Helical" evidence="6">
    <location>
        <begin position="154"/>
        <end position="177"/>
    </location>
</feature>
<evidence type="ECO:0000256" key="2">
    <source>
        <dbReference type="ARBA" id="ARBA00022692"/>
    </source>
</evidence>
<dbReference type="GO" id="GO:0016020">
    <property type="term" value="C:membrane"/>
    <property type="evidence" value="ECO:0007669"/>
    <property type="project" value="UniProtKB-SubCell"/>
</dbReference>
<proteinExistence type="predicted"/>
<accession>F0XMI8</accession>
<evidence type="ECO:0000256" key="6">
    <source>
        <dbReference type="SAM" id="Phobius"/>
    </source>
</evidence>
<dbReference type="HOGENOM" id="CLU_034597_0_1_1"/>
<dbReference type="PANTHER" id="PTHR13439:SF0">
    <property type="entry name" value="TOPOISOMERASE I DAMAGE AFFECTED PROTEIN 4"/>
    <property type="match status" value="1"/>
</dbReference>
<dbReference type="Proteomes" id="UP000007796">
    <property type="component" value="Unassembled WGS sequence"/>
</dbReference>
<evidence type="ECO:0000313" key="8">
    <source>
        <dbReference type="EMBL" id="EFX01433.1"/>
    </source>
</evidence>
<evidence type="ECO:0000313" key="9">
    <source>
        <dbReference type="Proteomes" id="UP000007796"/>
    </source>
</evidence>
<feature type="transmembrane region" description="Helical" evidence="6">
    <location>
        <begin position="267"/>
        <end position="291"/>
    </location>
</feature>
<keyword evidence="2 5" id="KW-0812">Transmembrane</keyword>
<feature type="domain" description="TLC" evidence="7">
    <location>
        <begin position="70"/>
        <end position="302"/>
    </location>
</feature>
<dbReference type="InParanoid" id="F0XMI8"/>
<comment type="subcellular location">
    <subcellularLocation>
        <location evidence="1">Membrane</location>
        <topology evidence="1">Multi-pass membrane protein</topology>
    </subcellularLocation>
</comment>
<feature type="transmembrane region" description="Helical" evidence="6">
    <location>
        <begin position="217"/>
        <end position="237"/>
    </location>
</feature>
<evidence type="ECO:0000256" key="1">
    <source>
        <dbReference type="ARBA" id="ARBA00004141"/>
    </source>
</evidence>
<evidence type="ECO:0000256" key="5">
    <source>
        <dbReference type="PROSITE-ProRule" id="PRU00205"/>
    </source>
</evidence>
<dbReference type="STRING" id="655863.F0XMI8"/>
<name>F0XMI8_GROCL</name>
<dbReference type="OrthoDB" id="10266980at2759"/>
<dbReference type="PANTHER" id="PTHR13439">
    <property type="entry name" value="CT120 PROTEIN"/>
    <property type="match status" value="1"/>
</dbReference>
<keyword evidence="4 5" id="KW-0472">Membrane</keyword>
<dbReference type="InterPro" id="IPR050846">
    <property type="entry name" value="TLCD"/>
</dbReference>
<protein>
    <submittedName>
        <fullName evidence="8">Duf887 domain containing protein</fullName>
    </submittedName>
</protein>
<evidence type="ECO:0000259" key="7">
    <source>
        <dbReference type="PROSITE" id="PS50922"/>
    </source>
</evidence>
<dbReference type="SMART" id="SM00724">
    <property type="entry name" value="TLC"/>
    <property type="match status" value="1"/>
</dbReference>
<dbReference type="AlphaFoldDB" id="F0XMI8"/>
<dbReference type="InterPro" id="IPR006634">
    <property type="entry name" value="TLC-dom"/>
</dbReference>
<evidence type="ECO:0000256" key="4">
    <source>
        <dbReference type="ARBA" id="ARBA00023136"/>
    </source>
</evidence>
<feature type="transmembrane region" description="Helical" evidence="6">
    <location>
        <begin position="75"/>
        <end position="97"/>
    </location>
</feature>
<sequence length="361" mass="39961">MIDPFPFPPNPALGEAVRPLAARLGLHSFPMHVHELLMATLFYTFVQLVVSPVLSRALMPHIYNASMSRLRRANWDAHVVSLVQSVLICILALWSIAVDDERRAMSGEPTTDPATALPLAAGWRGRVYGYSGGASLVQSMAAGYFLWDLALTLVYFDIFGFGMLAHAVSALAVYSLGFRPFLNYYAPNFILYELSTPFLNAHWFFDKLDMTGSRAQLYNGVALIVTFFGCRLVYGNYMSTWVYSDMWHAMWDGPGEFAIAGSSPDPIPAWLIVVYVASNLTLNSLNIVWFFKMIAAVRKRFVPSAHKDAADDKSAKTDDKSTTDDSTAAIASALDDASPVARLRAVGERLMMVEDDFTEIP</sequence>
<evidence type="ECO:0000256" key="3">
    <source>
        <dbReference type="ARBA" id="ARBA00022989"/>
    </source>
</evidence>
<keyword evidence="9" id="KW-1185">Reference proteome</keyword>
<dbReference type="eggNOG" id="KOG4561">
    <property type="taxonomic scope" value="Eukaryota"/>
</dbReference>
<gene>
    <name evidence="8" type="ORF">CMQ_6375</name>
</gene>
<dbReference type="GO" id="GO:0055088">
    <property type="term" value="P:lipid homeostasis"/>
    <property type="evidence" value="ECO:0007669"/>
    <property type="project" value="TreeGrafter"/>
</dbReference>
<dbReference type="EMBL" id="GL629794">
    <property type="protein sequence ID" value="EFX01433.1"/>
    <property type="molecule type" value="Genomic_DNA"/>
</dbReference>
<feature type="transmembrane region" description="Helical" evidence="6">
    <location>
        <begin position="36"/>
        <end position="54"/>
    </location>
</feature>
<dbReference type="GO" id="GO:0005783">
    <property type="term" value="C:endoplasmic reticulum"/>
    <property type="evidence" value="ECO:0007669"/>
    <property type="project" value="TreeGrafter"/>
</dbReference>
<keyword evidence="3 6" id="KW-1133">Transmembrane helix</keyword>
<dbReference type="PROSITE" id="PS50922">
    <property type="entry name" value="TLC"/>
    <property type="match status" value="1"/>
</dbReference>
<dbReference type="FunCoup" id="F0XMI8">
    <property type="interactions" value="67"/>
</dbReference>
<organism evidence="9">
    <name type="scientific">Grosmannia clavigera (strain kw1407 / UAMH 11150)</name>
    <name type="common">Blue stain fungus</name>
    <name type="synonym">Graphiocladiella clavigera</name>
    <dbReference type="NCBI Taxonomy" id="655863"/>
    <lineage>
        <taxon>Eukaryota</taxon>
        <taxon>Fungi</taxon>
        <taxon>Dikarya</taxon>
        <taxon>Ascomycota</taxon>
        <taxon>Pezizomycotina</taxon>
        <taxon>Sordariomycetes</taxon>
        <taxon>Sordariomycetidae</taxon>
        <taxon>Ophiostomatales</taxon>
        <taxon>Ophiostomataceae</taxon>
        <taxon>Leptographium</taxon>
    </lineage>
</organism>
<dbReference type="RefSeq" id="XP_014170915.1">
    <property type="nucleotide sequence ID" value="XM_014315440.1"/>
</dbReference>
<dbReference type="Pfam" id="PF03798">
    <property type="entry name" value="TRAM_LAG1_CLN8"/>
    <property type="match status" value="1"/>
</dbReference>
<reference evidence="8 9" key="1">
    <citation type="journal article" date="2011" name="Proc. Natl. Acad. Sci. U.S.A.">
        <title>Genome and transcriptome analyses of the mountain pine beetle-fungal symbiont Grosmannia clavigera, a lodgepole pine pathogen.</title>
        <authorList>
            <person name="DiGuistini S."/>
            <person name="Wang Y."/>
            <person name="Liao N.Y."/>
            <person name="Taylor G."/>
            <person name="Tanguay P."/>
            <person name="Feau N."/>
            <person name="Henrissat B."/>
            <person name="Chan S.K."/>
            <person name="Hesse-Orce U."/>
            <person name="Alamouti S.M."/>
            <person name="Tsui C.K.M."/>
            <person name="Docking R.T."/>
            <person name="Levasseur A."/>
            <person name="Haridas S."/>
            <person name="Robertson G."/>
            <person name="Birol I."/>
            <person name="Holt R.A."/>
            <person name="Marra M.A."/>
            <person name="Hamelin R.C."/>
            <person name="Hirst M."/>
            <person name="Jones S.J.M."/>
            <person name="Bohlmann J."/>
            <person name="Breuil C."/>
        </authorList>
    </citation>
    <scope>NUCLEOTIDE SEQUENCE [LARGE SCALE GENOMIC DNA]</scope>
    <source>
        <strain evidence="9">kw1407 / UAMH 11150</strain>
    </source>
</reference>